<dbReference type="NCBIfam" id="TIGR01490">
    <property type="entry name" value="HAD-SF-IB-hyp1"/>
    <property type="match status" value="1"/>
</dbReference>
<dbReference type="Gene3D" id="3.40.50.1000">
    <property type="entry name" value="HAD superfamily/HAD-like"/>
    <property type="match status" value="1"/>
</dbReference>
<dbReference type="UniPathway" id="UPA00557">
    <property type="reaction ID" value="UER00613"/>
</dbReference>
<comment type="similarity">
    <text evidence="4 9">Belongs to the 1-acyl-sn-glycerol-3-phosphate acyltransferase family.</text>
</comment>
<evidence type="ECO:0000313" key="12">
    <source>
        <dbReference type="EMBL" id="POP53915.1"/>
    </source>
</evidence>
<keyword evidence="9" id="KW-0443">Lipid metabolism</keyword>
<keyword evidence="7 9" id="KW-0808">Transferase</keyword>
<dbReference type="SUPFAM" id="SSF56784">
    <property type="entry name" value="HAD-like"/>
    <property type="match status" value="1"/>
</dbReference>
<dbReference type="Gene3D" id="1.20.1440.100">
    <property type="entry name" value="SG protein - dephosphorylation function"/>
    <property type="match status" value="1"/>
</dbReference>
<accession>A0A2S4HIU4</accession>
<feature type="region of interest" description="Disordered" evidence="10">
    <location>
        <begin position="492"/>
        <end position="536"/>
    </location>
</feature>
<organism evidence="12 13">
    <name type="scientific">Zhongshania marina</name>
    <dbReference type="NCBI Taxonomy" id="2304603"/>
    <lineage>
        <taxon>Bacteria</taxon>
        <taxon>Pseudomonadati</taxon>
        <taxon>Pseudomonadota</taxon>
        <taxon>Gammaproteobacteria</taxon>
        <taxon>Cellvibrionales</taxon>
        <taxon>Spongiibacteraceae</taxon>
        <taxon>Zhongshania</taxon>
    </lineage>
</organism>
<evidence type="ECO:0000259" key="11">
    <source>
        <dbReference type="SMART" id="SM00563"/>
    </source>
</evidence>
<comment type="caution">
    <text evidence="12">The sequence shown here is derived from an EMBL/GenBank/DDBJ whole genome shotgun (WGS) entry which is preliminary data.</text>
</comment>
<comment type="pathway">
    <text evidence="3">Lipid metabolism.</text>
</comment>
<evidence type="ECO:0000256" key="9">
    <source>
        <dbReference type="RuleBase" id="RU361267"/>
    </source>
</evidence>
<dbReference type="CDD" id="cd07989">
    <property type="entry name" value="LPLAT_AGPAT-like"/>
    <property type="match status" value="1"/>
</dbReference>
<comment type="domain">
    <text evidence="9">The HXXXXD motif is essential for acyltransferase activity and may constitute the binding site for the phosphate moiety of the glycerol-3-phosphate.</text>
</comment>
<dbReference type="GO" id="GO:0016020">
    <property type="term" value="C:membrane"/>
    <property type="evidence" value="ECO:0007669"/>
    <property type="project" value="InterPro"/>
</dbReference>
<dbReference type="SMART" id="SM00563">
    <property type="entry name" value="PlsC"/>
    <property type="match status" value="1"/>
</dbReference>
<keyword evidence="9" id="KW-1208">Phospholipid metabolism</keyword>
<dbReference type="AlphaFoldDB" id="A0A2S4HIU4"/>
<dbReference type="NCBIfam" id="TIGR00530">
    <property type="entry name" value="AGP_acyltrn"/>
    <property type="match status" value="1"/>
</dbReference>
<dbReference type="InterPro" id="IPR023214">
    <property type="entry name" value="HAD_sf"/>
</dbReference>
<feature type="region of interest" description="Disordered" evidence="10">
    <location>
        <begin position="1"/>
        <end position="21"/>
    </location>
</feature>
<comment type="pathway">
    <text evidence="2">Phospholipid metabolism; CDP-diacylglycerol biosynthesis; CDP-diacylglycerol from sn-glycerol 3-phosphate: step 2/3.</text>
</comment>
<feature type="compositionally biased region" description="Polar residues" evidence="10">
    <location>
        <begin position="525"/>
        <end position="536"/>
    </location>
</feature>
<evidence type="ECO:0000256" key="5">
    <source>
        <dbReference type="ARBA" id="ARBA00013211"/>
    </source>
</evidence>
<evidence type="ECO:0000256" key="3">
    <source>
        <dbReference type="ARBA" id="ARBA00005189"/>
    </source>
</evidence>
<evidence type="ECO:0000256" key="10">
    <source>
        <dbReference type="SAM" id="MobiDB-lite"/>
    </source>
</evidence>
<keyword evidence="9" id="KW-0594">Phospholipid biosynthesis</keyword>
<keyword evidence="8 9" id="KW-0012">Acyltransferase</keyword>
<dbReference type="NCBIfam" id="TIGR01488">
    <property type="entry name" value="HAD-SF-IB"/>
    <property type="match status" value="1"/>
</dbReference>
<dbReference type="GO" id="GO:0003841">
    <property type="term" value="F:1-acylglycerol-3-phosphate O-acyltransferase activity"/>
    <property type="evidence" value="ECO:0007669"/>
    <property type="project" value="UniProtKB-UniRule"/>
</dbReference>
<sequence length="536" mass="58754">MNLNTRAATGKNMPSKSITKRDTTAEKTAAFFDFDGTVIAGYSAFYLLKEQIKRKLLGRHQITDVILGLVNYRAKLIDADELMSIGSSHLKGTLESDFSELARQVYEKNIFKLIYPEARALIEKHRQQGHQIVIVSSASHYQLADAAKELGIEHILCTQYQVESGSFTGEVISPVCWGHGKVRAAHRFAAEHNIDLAQSYFYSDSDEDLPLLEAVGHPKPLNPNKRLSKIAKSNNWPSQTFNSRSRGISKTLRSVGVYTSLISAYFGGLGVSKLSGSSITGRNFMVSSFSDFVCALIQMELKVRNPENMANCGPAVVIFNHQSQADGFIIMKLLRDNFAGIGKKEFGKFRLLANAYEFAGIIPIDRSDSKSTINLMKPLVDTLQIEGRSVAIAPEGTRSSSMKPGPFKKGAFHLAIDAGVPILPVVIHNTADVQAKGDFLFHPATVTVEILPAINTSEWRKESLDEHIREVRNQFLDALGFPTENAVGTKPATQKIVAANDMPAAKPRPRAKKAAPKSSSAKASNSTTSQTDKQSQ</sequence>
<feature type="compositionally biased region" description="Polar residues" evidence="10">
    <location>
        <begin position="1"/>
        <end position="17"/>
    </location>
</feature>
<dbReference type="InterPro" id="IPR004552">
    <property type="entry name" value="AGP_acyltrans"/>
</dbReference>
<dbReference type="GO" id="GO:0016024">
    <property type="term" value="P:CDP-diacylglycerol biosynthetic process"/>
    <property type="evidence" value="ECO:0007669"/>
    <property type="project" value="UniProtKB-UniPathway"/>
</dbReference>
<evidence type="ECO:0000313" key="13">
    <source>
        <dbReference type="Proteomes" id="UP000237222"/>
    </source>
</evidence>
<dbReference type="InterPro" id="IPR002123">
    <property type="entry name" value="Plipid/glycerol_acylTrfase"/>
</dbReference>
<evidence type="ECO:0000256" key="1">
    <source>
        <dbReference type="ARBA" id="ARBA00001141"/>
    </source>
</evidence>
<evidence type="ECO:0000256" key="6">
    <source>
        <dbReference type="ARBA" id="ARBA00016139"/>
    </source>
</evidence>
<name>A0A2S4HIU4_9GAMM</name>
<gene>
    <name evidence="12" type="ORF">C0068_04825</name>
</gene>
<protein>
    <recommendedName>
        <fullName evidence="6 9">1-acyl-sn-glycerol-3-phosphate acyltransferase</fullName>
        <ecNumber evidence="5 9">2.3.1.51</ecNumber>
    </recommendedName>
</protein>
<dbReference type="InterPro" id="IPR036412">
    <property type="entry name" value="HAD-like_sf"/>
</dbReference>
<dbReference type="Pfam" id="PF12710">
    <property type="entry name" value="HAD"/>
    <property type="match status" value="1"/>
</dbReference>
<reference evidence="12" key="1">
    <citation type="submission" date="2018-01" db="EMBL/GenBank/DDBJ databases">
        <authorList>
            <person name="Yu X.-D."/>
        </authorList>
    </citation>
    <scope>NUCLEOTIDE SEQUENCE</scope>
    <source>
        <strain evidence="12">ZX-21</strain>
    </source>
</reference>
<evidence type="ECO:0000256" key="2">
    <source>
        <dbReference type="ARBA" id="ARBA00004728"/>
    </source>
</evidence>
<dbReference type="GO" id="GO:0016787">
    <property type="term" value="F:hydrolase activity"/>
    <property type="evidence" value="ECO:0007669"/>
    <property type="project" value="UniProtKB-KW"/>
</dbReference>
<dbReference type="GO" id="GO:0006654">
    <property type="term" value="P:phosphatidic acid biosynthetic process"/>
    <property type="evidence" value="ECO:0007669"/>
    <property type="project" value="TreeGrafter"/>
</dbReference>
<dbReference type="InterPro" id="IPR006385">
    <property type="entry name" value="HAD_hydro_SerB1"/>
</dbReference>
<comment type="catalytic activity">
    <reaction evidence="1 9">
        <text>a 1-acyl-sn-glycero-3-phosphate + an acyl-CoA = a 1,2-diacyl-sn-glycero-3-phosphate + CoA</text>
        <dbReference type="Rhea" id="RHEA:19709"/>
        <dbReference type="ChEBI" id="CHEBI:57287"/>
        <dbReference type="ChEBI" id="CHEBI:57970"/>
        <dbReference type="ChEBI" id="CHEBI:58342"/>
        <dbReference type="ChEBI" id="CHEBI:58608"/>
        <dbReference type="EC" id="2.3.1.51"/>
    </reaction>
</comment>
<keyword evidence="12" id="KW-0378">Hydrolase</keyword>
<dbReference type="PANTHER" id="PTHR10434">
    <property type="entry name" value="1-ACYL-SN-GLYCEROL-3-PHOSPHATE ACYLTRANSFERASE"/>
    <property type="match status" value="1"/>
</dbReference>
<evidence type="ECO:0000256" key="4">
    <source>
        <dbReference type="ARBA" id="ARBA00008655"/>
    </source>
</evidence>
<dbReference type="EC" id="2.3.1.51" evidence="5 9"/>
<dbReference type="CDD" id="cd02612">
    <property type="entry name" value="HAD_PGPPase"/>
    <property type="match status" value="1"/>
</dbReference>
<feature type="domain" description="Phospholipid/glycerol acyltransferase" evidence="11">
    <location>
        <begin position="315"/>
        <end position="430"/>
    </location>
</feature>
<dbReference type="Pfam" id="PF01553">
    <property type="entry name" value="Acyltransferase"/>
    <property type="match status" value="1"/>
</dbReference>
<dbReference type="Proteomes" id="UP000237222">
    <property type="component" value="Unassembled WGS sequence"/>
</dbReference>
<keyword evidence="9" id="KW-0444">Lipid biosynthesis</keyword>
<proteinExistence type="inferred from homology"/>
<evidence type="ECO:0000256" key="8">
    <source>
        <dbReference type="ARBA" id="ARBA00023315"/>
    </source>
</evidence>
<dbReference type="EMBL" id="PQGG01000010">
    <property type="protein sequence ID" value="POP53915.1"/>
    <property type="molecule type" value="Genomic_DNA"/>
</dbReference>
<evidence type="ECO:0000256" key="7">
    <source>
        <dbReference type="ARBA" id="ARBA00022679"/>
    </source>
</evidence>
<dbReference type="PANTHER" id="PTHR10434:SF11">
    <property type="entry name" value="1-ACYL-SN-GLYCEROL-3-PHOSPHATE ACYLTRANSFERASE"/>
    <property type="match status" value="1"/>
</dbReference>
<dbReference type="SUPFAM" id="SSF69593">
    <property type="entry name" value="Glycerol-3-phosphate (1)-acyltransferase"/>
    <property type="match status" value="1"/>
</dbReference>